<evidence type="ECO:0000256" key="3">
    <source>
        <dbReference type="ARBA" id="ARBA00009392"/>
    </source>
</evidence>
<reference evidence="11 12" key="1">
    <citation type="journal article" date="2013" name="Stand. Genomic Sci.">
        <title>Genome sequence of the reddish-pigmented Rubellimicrobium thermophilum type strain (DSM 16684(T)), a member of the Roseobacter clade.</title>
        <authorList>
            <person name="Fiebig A."/>
            <person name="Riedel T."/>
            <person name="Gronow S."/>
            <person name="Petersen J."/>
            <person name="Klenk H.P."/>
            <person name="Goker M."/>
        </authorList>
    </citation>
    <scope>NUCLEOTIDE SEQUENCE [LARGE SCALE GENOMIC DNA]</scope>
    <source>
        <strain evidence="11 12">DSM 16684</strain>
    </source>
</reference>
<evidence type="ECO:0000256" key="7">
    <source>
        <dbReference type="ARBA" id="ARBA00022801"/>
    </source>
</evidence>
<dbReference type="NCBIfam" id="NF001613">
    <property type="entry name" value="PRK00400.1-5"/>
    <property type="match status" value="1"/>
</dbReference>
<evidence type="ECO:0000313" key="11">
    <source>
        <dbReference type="EMBL" id="EPX86428.1"/>
    </source>
</evidence>
<evidence type="ECO:0000256" key="10">
    <source>
        <dbReference type="SAM" id="MobiDB-lite"/>
    </source>
</evidence>
<dbReference type="HOGENOM" id="CLU_1151144_0_0_5"/>
<protein>
    <recommendedName>
        <fullName evidence="4">phosphoribosyl-ATP diphosphatase</fullName>
        <ecNumber evidence="4">3.6.1.31</ecNumber>
    </recommendedName>
</protein>
<dbReference type="NCBIfam" id="TIGR03188">
    <property type="entry name" value="histidine_hisI"/>
    <property type="match status" value="1"/>
</dbReference>
<dbReference type="EC" id="3.6.1.31" evidence="4"/>
<dbReference type="SUPFAM" id="SSF101386">
    <property type="entry name" value="all-alpha NTP pyrophosphatases"/>
    <property type="match status" value="1"/>
</dbReference>
<sequence>MSLSRLAALIESRRGGNAETSWTARLLADPERAAKKFGEEAVEAVIEAIRADRERLTAEAADALYHLLVMCAARGVTLAEIEAELARREGRSGLEEKAARAPLPEGSAPCPLPAPAPAAGRNATADPVLLCSLALLSSAVAPLMGRFSQEDVNKGSAQRALLCRFAQHPVRFPLTGHPGMAPGALPRTPGYWESDEKPCPPFPPWGHGTPAPGGMPTGLPKRIRQADASHPTPNILGGVRR</sequence>
<organism evidence="11 12">
    <name type="scientific">Rubellimicrobium thermophilum DSM 16684</name>
    <dbReference type="NCBI Taxonomy" id="1123069"/>
    <lineage>
        <taxon>Bacteria</taxon>
        <taxon>Pseudomonadati</taxon>
        <taxon>Pseudomonadota</taxon>
        <taxon>Alphaproteobacteria</taxon>
        <taxon>Rhodobacterales</taxon>
        <taxon>Roseobacteraceae</taxon>
        <taxon>Rubellimicrobium</taxon>
    </lineage>
</organism>
<evidence type="ECO:0000256" key="8">
    <source>
        <dbReference type="ARBA" id="ARBA00022840"/>
    </source>
</evidence>
<comment type="pathway">
    <text evidence="2">Amino-acid biosynthesis; L-histidine biosynthesis; L-histidine from 5-phospho-alpha-D-ribose 1-diphosphate: step 2/9.</text>
</comment>
<keyword evidence="8" id="KW-0067">ATP-binding</keyword>
<evidence type="ECO:0000256" key="5">
    <source>
        <dbReference type="ARBA" id="ARBA00022605"/>
    </source>
</evidence>
<dbReference type="PATRIC" id="fig|1123069.3.peg.1214"/>
<dbReference type="EMBL" id="AOLV01000010">
    <property type="protein sequence ID" value="EPX86428.1"/>
    <property type="molecule type" value="Genomic_DNA"/>
</dbReference>
<accession>S9R367</accession>
<comment type="similarity">
    <text evidence="3">Belongs to the PRA-PH family.</text>
</comment>
<comment type="catalytic activity">
    <reaction evidence="1">
        <text>1-(5-phospho-beta-D-ribosyl)-ATP + H2O = 1-(5-phospho-beta-D-ribosyl)-5'-AMP + diphosphate + H(+)</text>
        <dbReference type="Rhea" id="RHEA:22828"/>
        <dbReference type="ChEBI" id="CHEBI:15377"/>
        <dbReference type="ChEBI" id="CHEBI:15378"/>
        <dbReference type="ChEBI" id="CHEBI:33019"/>
        <dbReference type="ChEBI" id="CHEBI:59457"/>
        <dbReference type="ChEBI" id="CHEBI:73183"/>
        <dbReference type="EC" id="3.6.1.31"/>
    </reaction>
</comment>
<keyword evidence="6" id="KW-0547">Nucleotide-binding</keyword>
<keyword evidence="12" id="KW-1185">Reference proteome</keyword>
<evidence type="ECO:0000256" key="2">
    <source>
        <dbReference type="ARBA" id="ARBA00005204"/>
    </source>
</evidence>
<dbReference type="Proteomes" id="UP000015346">
    <property type="component" value="Unassembled WGS sequence"/>
</dbReference>
<feature type="region of interest" description="Disordered" evidence="10">
    <location>
        <begin position="203"/>
        <end position="241"/>
    </location>
</feature>
<dbReference type="Gene3D" id="1.10.287.1080">
    <property type="entry name" value="MazG-like"/>
    <property type="match status" value="1"/>
</dbReference>
<evidence type="ECO:0000256" key="9">
    <source>
        <dbReference type="ARBA" id="ARBA00023102"/>
    </source>
</evidence>
<keyword evidence="5" id="KW-0028">Amino-acid biosynthesis</keyword>
<feature type="compositionally biased region" description="Basic and acidic residues" evidence="10">
    <location>
        <begin position="90"/>
        <end position="99"/>
    </location>
</feature>
<dbReference type="STRING" id="1123069.ruthe_01243"/>
<dbReference type="GO" id="GO:0005524">
    <property type="term" value="F:ATP binding"/>
    <property type="evidence" value="ECO:0007669"/>
    <property type="project" value="UniProtKB-KW"/>
</dbReference>
<proteinExistence type="inferred from homology"/>
<dbReference type="AlphaFoldDB" id="S9R367"/>
<dbReference type="GO" id="GO:0000105">
    <property type="term" value="P:L-histidine biosynthetic process"/>
    <property type="evidence" value="ECO:0007669"/>
    <property type="project" value="UniProtKB-UniPathway"/>
</dbReference>
<dbReference type="CDD" id="cd11534">
    <property type="entry name" value="NTP-PPase_HisIE_like"/>
    <property type="match status" value="1"/>
</dbReference>
<evidence type="ECO:0000313" key="12">
    <source>
        <dbReference type="Proteomes" id="UP000015346"/>
    </source>
</evidence>
<gene>
    <name evidence="11" type="ORF">ruthe_01243</name>
</gene>
<keyword evidence="9" id="KW-0368">Histidine biosynthesis</keyword>
<comment type="caution">
    <text evidence="11">The sequence shown here is derived from an EMBL/GenBank/DDBJ whole genome shotgun (WGS) entry which is preliminary data.</text>
</comment>
<name>S9R367_9RHOB</name>
<dbReference type="GO" id="GO:0004636">
    <property type="term" value="F:phosphoribosyl-ATP diphosphatase activity"/>
    <property type="evidence" value="ECO:0007669"/>
    <property type="project" value="UniProtKB-EC"/>
</dbReference>
<keyword evidence="7 11" id="KW-0378">Hydrolase</keyword>
<dbReference type="Pfam" id="PF01503">
    <property type="entry name" value="PRA-PH"/>
    <property type="match status" value="1"/>
</dbReference>
<evidence type="ECO:0000256" key="6">
    <source>
        <dbReference type="ARBA" id="ARBA00022741"/>
    </source>
</evidence>
<dbReference type="PANTHER" id="PTHR42945">
    <property type="entry name" value="HISTIDINE BIOSYNTHESIS BIFUNCTIONAL PROTEIN"/>
    <property type="match status" value="1"/>
</dbReference>
<dbReference type="InterPro" id="IPR008179">
    <property type="entry name" value="HisE"/>
</dbReference>
<feature type="region of interest" description="Disordered" evidence="10">
    <location>
        <begin position="90"/>
        <end position="115"/>
    </location>
</feature>
<dbReference type="PANTHER" id="PTHR42945:SF1">
    <property type="entry name" value="HISTIDINE BIOSYNTHESIS BIFUNCTIONAL PROTEIN HIS7"/>
    <property type="match status" value="1"/>
</dbReference>
<evidence type="ECO:0000256" key="1">
    <source>
        <dbReference type="ARBA" id="ARBA00001460"/>
    </source>
</evidence>
<dbReference type="OrthoDB" id="9814738at2"/>
<dbReference type="InterPro" id="IPR021130">
    <property type="entry name" value="PRib-ATP_PPHydrolase-like"/>
</dbReference>
<evidence type="ECO:0000256" key="4">
    <source>
        <dbReference type="ARBA" id="ARBA00012414"/>
    </source>
</evidence>
<dbReference type="UniPathway" id="UPA00031">
    <property type="reaction ID" value="UER00007"/>
</dbReference>